<sequence>MNRTEILATIVDMGRAGLGFAPVDALDVIAELIAREDPRGSSYDINVERLLRLGTTIWSLRHRLFLPVEGHTDTRTDAL</sequence>
<proteinExistence type="predicted"/>
<keyword evidence="2" id="KW-1185">Reference proteome</keyword>
<dbReference type="AlphaFoldDB" id="A0A3S0J6W5"/>
<evidence type="ECO:0000313" key="2">
    <source>
        <dbReference type="Proteomes" id="UP000267418"/>
    </source>
</evidence>
<comment type="caution">
    <text evidence="1">The sequence shown here is derived from an EMBL/GenBank/DDBJ whole genome shotgun (WGS) entry which is preliminary data.</text>
</comment>
<dbReference type="EMBL" id="RXOE01000005">
    <property type="protein sequence ID" value="RTQ32890.1"/>
    <property type="molecule type" value="Genomic_DNA"/>
</dbReference>
<dbReference type="RefSeq" id="WP_126472151.1">
    <property type="nucleotide sequence ID" value="NZ_RXOE01000005.1"/>
</dbReference>
<reference evidence="1 2" key="1">
    <citation type="submission" date="2018-12" db="EMBL/GenBank/DDBJ databases">
        <title>The genome of Variovorax gossypii DSM 100435.</title>
        <authorList>
            <person name="Gao J."/>
            <person name="Sun J."/>
        </authorList>
    </citation>
    <scope>NUCLEOTIDE SEQUENCE [LARGE SCALE GENOMIC DNA]</scope>
    <source>
        <strain evidence="1 2">DSM 100435</strain>
    </source>
</reference>
<protein>
    <submittedName>
        <fullName evidence="1">Uncharacterized protein</fullName>
    </submittedName>
</protein>
<dbReference type="OrthoDB" id="8816546at2"/>
<organism evidence="1 2">
    <name type="scientific">Variovorax gossypii</name>
    <dbReference type="NCBI Taxonomy" id="1679495"/>
    <lineage>
        <taxon>Bacteria</taxon>
        <taxon>Pseudomonadati</taxon>
        <taxon>Pseudomonadota</taxon>
        <taxon>Betaproteobacteria</taxon>
        <taxon>Burkholderiales</taxon>
        <taxon>Comamonadaceae</taxon>
        <taxon>Variovorax</taxon>
    </lineage>
</organism>
<gene>
    <name evidence="1" type="ORF">EJP69_19465</name>
</gene>
<dbReference type="Proteomes" id="UP000267418">
    <property type="component" value="Unassembled WGS sequence"/>
</dbReference>
<evidence type="ECO:0000313" key="1">
    <source>
        <dbReference type="EMBL" id="RTQ32890.1"/>
    </source>
</evidence>
<accession>A0A3S0J6W5</accession>
<name>A0A3S0J6W5_9BURK</name>